<protein>
    <submittedName>
        <fullName evidence="1">Uncharacterized protein</fullName>
    </submittedName>
</protein>
<keyword evidence="2" id="KW-1185">Reference proteome</keyword>
<accession>A0AAX4NYM9</accession>
<proteinExistence type="predicted"/>
<evidence type="ECO:0000313" key="1">
    <source>
        <dbReference type="EMBL" id="WZN58783.1"/>
    </source>
</evidence>
<sequence length="261" mass="29258">MPKNVAMEKTFLIGFEKAIELKEAIEERVQIAVQRPETARQLQERALQLDVGDSIDVDVLAQVPKFGTGSFVSSEATPTETSHKLAKRLSAFAGRTETVRPEELETKQGLAKASVSVESFPCLMLNEAGEVQVDVLLICKKDGMHTVQGTGEDKKVIFIDYGDIQTFIVTKQGFSLKINVNDGFMTLRYKTSDVDTIYQNVKEFAQRDVDRIVVEDELEDMVGKVKKILEGTLRQLDEVHSQQDLINLCNVTNRLLTLFKC</sequence>
<organism evidence="1 2">
    <name type="scientific">Chloropicon roscoffensis</name>
    <dbReference type="NCBI Taxonomy" id="1461544"/>
    <lineage>
        <taxon>Eukaryota</taxon>
        <taxon>Viridiplantae</taxon>
        <taxon>Chlorophyta</taxon>
        <taxon>Chloropicophyceae</taxon>
        <taxon>Chloropicales</taxon>
        <taxon>Chloropicaceae</taxon>
        <taxon>Chloropicon</taxon>
    </lineage>
</organism>
<name>A0AAX4NYM9_9CHLO</name>
<dbReference type="EMBL" id="CP151501">
    <property type="protein sequence ID" value="WZN58783.1"/>
    <property type="molecule type" value="Genomic_DNA"/>
</dbReference>
<gene>
    <name evidence="1" type="ORF">HKI87_01g03070</name>
</gene>
<dbReference type="Proteomes" id="UP001472866">
    <property type="component" value="Chromosome 01"/>
</dbReference>
<evidence type="ECO:0000313" key="2">
    <source>
        <dbReference type="Proteomes" id="UP001472866"/>
    </source>
</evidence>
<dbReference type="AlphaFoldDB" id="A0AAX4NYM9"/>
<reference evidence="1 2" key="1">
    <citation type="submission" date="2024-03" db="EMBL/GenBank/DDBJ databases">
        <title>Complete genome sequence of the green alga Chloropicon roscoffensis RCC1871.</title>
        <authorList>
            <person name="Lemieux C."/>
            <person name="Pombert J.-F."/>
            <person name="Otis C."/>
            <person name="Turmel M."/>
        </authorList>
    </citation>
    <scope>NUCLEOTIDE SEQUENCE [LARGE SCALE GENOMIC DNA]</scope>
    <source>
        <strain evidence="1 2">RCC1871</strain>
    </source>
</reference>